<keyword evidence="1" id="KW-1133">Transmembrane helix</keyword>
<evidence type="ECO:0008006" key="4">
    <source>
        <dbReference type="Google" id="ProtNLM"/>
    </source>
</evidence>
<feature type="transmembrane region" description="Helical" evidence="1">
    <location>
        <begin position="66"/>
        <end position="88"/>
    </location>
</feature>
<dbReference type="Proteomes" id="UP001595833">
    <property type="component" value="Unassembled WGS sequence"/>
</dbReference>
<proteinExistence type="predicted"/>
<dbReference type="RefSeq" id="WP_344040293.1">
    <property type="nucleotide sequence ID" value="NZ_BAAAKE010000022.1"/>
</dbReference>
<name>A0ABV9Y1L3_9PSEU</name>
<accession>A0ABV9Y1L3</accession>
<keyword evidence="1" id="KW-0472">Membrane</keyword>
<evidence type="ECO:0000313" key="2">
    <source>
        <dbReference type="EMBL" id="MFC5055244.1"/>
    </source>
</evidence>
<evidence type="ECO:0000256" key="1">
    <source>
        <dbReference type="SAM" id="Phobius"/>
    </source>
</evidence>
<sequence>MRVLRIASSLPVVASPRLEVPAMTHPPTLVLVPRSERGERRVWTLLAALFALVAGINVLLAASEAAWWQAAVAILLLSAAGACVRAALGARG</sequence>
<reference evidence="3" key="1">
    <citation type="journal article" date="2019" name="Int. J. Syst. Evol. Microbiol.">
        <title>The Global Catalogue of Microorganisms (GCM) 10K type strain sequencing project: providing services to taxonomists for standard genome sequencing and annotation.</title>
        <authorList>
            <consortium name="The Broad Institute Genomics Platform"/>
            <consortium name="The Broad Institute Genome Sequencing Center for Infectious Disease"/>
            <person name="Wu L."/>
            <person name="Ma J."/>
        </authorList>
    </citation>
    <scope>NUCLEOTIDE SEQUENCE [LARGE SCALE GENOMIC DNA]</scope>
    <source>
        <strain evidence="3">KCTC 12848</strain>
    </source>
</reference>
<keyword evidence="3" id="KW-1185">Reference proteome</keyword>
<dbReference type="EMBL" id="JBHSJB010000012">
    <property type="protein sequence ID" value="MFC5055244.1"/>
    <property type="molecule type" value="Genomic_DNA"/>
</dbReference>
<organism evidence="2 3">
    <name type="scientific">Saccharothrix xinjiangensis</name>
    <dbReference type="NCBI Taxonomy" id="204798"/>
    <lineage>
        <taxon>Bacteria</taxon>
        <taxon>Bacillati</taxon>
        <taxon>Actinomycetota</taxon>
        <taxon>Actinomycetes</taxon>
        <taxon>Pseudonocardiales</taxon>
        <taxon>Pseudonocardiaceae</taxon>
        <taxon>Saccharothrix</taxon>
    </lineage>
</organism>
<evidence type="ECO:0000313" key="3">
    <source>
        <dbReference type="Proteomes" id="UP001595833"/>
    </source>
</evidence>
<protein>
    <recommendedName>
        <fullName evidence="4">MYXO-CTERM domain-containing protein</fullName>
    </recommendedName>
</protein>
<keyword evidence="1" id="KW-0812">Transmembrane</keyword>
<feature type="transmembrane region" description="Helical" evidence="1">
    <location>
        <begin position="42"/>
        <end position="60"/>
    </location>
</feature>
<comment type="caution">
    <text evidence="2">The sequence shown here is derived from an EMBL/GenBank/DDBJ whole genome shotgun (WGS) entry which is preliminary data.</text>
</comment>
<gene>
    <name evidence="2" type="ORF">ACFPFM_15920</name>
</gene>